<dbReference type="EMBL" id="CP099959">
    <property type="protein sequence ID" value="XCC58095.1"/>
    <property type="molecule type" value="Genomic_DNA"/>
</dbReference>
<organism evidence="2">
    <name type="scientific">Polynucleobacter sp. UK-FUSCHL-C3</name>
    <dbReference type="NCBI Taxonomy" id="2955208"/>
    <lineage>
        <taxon>Bacteria</taxon>
        <taxon>Pseudomonadati</taxon>
        <taxon>Pseudomonadota</taxon>
        <taxon>Betaproteobacteria</taxon>
        <taxon>Burkholderiales</taxon>
        <taxon>Burkholderiaceae</taxon>
        <taxon>Polynucleobacter</taxon>
    </lineage>
</organism>
<sequence length="83" mass="9074">MMKMSLMTAALLSFSPLSEAWGKTCAQKSGSQNPSNPNSKPLSYQDCMAQAQSECEHSARQRKLIDAAKDTFMKRCLAEATGK</sequence>
<dbReference type="RefSeq" id="WP_353439253.1">
    <property type="nucleotide sequence ID" value="NZ_CP099959.1"/>
</dbReference>
<feature type="signal peptide" evidence="1">
    <location>
        <begin position="1"/>
        <end position="20"/>
    </location>
</feature>
<proteinExistence type="predicted"/>
<name>A0AAU8A3Y6_9BURK</name>
<dbReference type="AlphaFoldDB" id="A0AAU8A3Y6"/>
<evidence type="ECO:0000256" key="1">
    <source>
        <dbReference type="SAM" id="SignalP"/>
    </source>
</evidence>
<gene>
    <name evidence="2" type="ORF">NKE59_02060</name>
</gene>
<feature type="chain" id="PRO_5043481997" description="PsiF repeat-containing protein" evidence="1">
    <location>
        <begin position="21"/>
        <end position="83"/>
    </location>
</feature>
<accession>A0AAU8A3Y6</accession>
<evidence type="ECO:0008006" key="3">
    <source>
        <dbReference type="Google" id="ProtNLM"/>
    </source>
</evidence>
<evidence type="ECO:0000313" key="2">
    <source>
        <dbReference type="EMBL" id="XCC58095.1"/>
    </source>
</evidence>
<protein>
    <recommendedName>
        <fullName evidence="3">PsiF repeat-containing protein</fullName>
    </recommendedName>
</protein>
<reference evidence="2" key="1">
    <citation type="submission" date="2022-06" db="EMBL/GenBank/DDBJ databases">
        <title>New Polynucleobacter species.</title>
        <authorList>
            <person name="Hahn M.W."/>
        </authorList>
    </citation>
    <scope>NUCLEOTIDE SEQUENCE</scope>
    <source>
        <strain evidence="2">UK-FUSCHL-C3</strain>
    </source>
</reference>
<keyword evidence="1" id="KW-0732">Signal</keyword>